<evidence type="ECO:0000256" key="1">
    <source>
        <dbReference type="SAM" id="MobiDB-lite"/>
    </source>
</evidence>
<evidence type="ECO:0000313" key="2">
    <source>
        <dbReference type="EMBL" id="KAA8896326.1"/>
    </source>
</evidence>
<feature type="compositionally biased region" description="Basic and acidic residues" evidence="1">
    <location>
        <begin position="96"/>
        <end position="112"/>
    </location>
</feature>
<feature type="compositionally biased region" description="Basic and acidic residues" evidence="1">
    <location>
        <begin position="62"/>
        <end position="72"/>
    </location>
</feature>
<dbReference type="Proteomes" id="UP000326924">
    <property type="component" value="Unassembled WGS sequence"/>
</dbReference>
<evidence type="ECO:0000313" key="3">
    <source>
        <dbReference type="Proteomes" id="UP000326924"/>
    </source>
</evidence>
<comment type="caution">
    <text evidence="2">The sequence shown here is derived from an EMBL/GenBank/DDBJ whole genome shotgun (WGS) entry which is preliminary data.</text>
</comment>
<name>A0A5J5EMR0_9PEZI</name>
<dbReference type="InParanoid" id="A0A5J5EMR0"/>
<keyword evidence="3" id="KW-1185">Reference proteome</keyword>
<dbReference type="EMBL" id="VXIS01000215">
    <property type="protein sequence ID" value="KAA8896326.1"/>
    <property type="molecule type" value="Genomic_DNA"/>
</dbReference>
<sequence length="181" mass="20048">MANIDVLIVSGKETEGIMDRCYEAMPTVTNPALMSGHCGRGRNHKYSHYLGRNAQTQKPQKISRETSRADARKVDGDFARATSQEKLEALPGQGRRKFEEMTKKRDAEERTTRPLGGRPIFDTMGPKTKQPVKVRCGSAACTLVFARTALVHKHYEEATLSLLSADKQTRDALAIGPAFLT</sequence>
<protein>
    <submittedName>
        <fullName evidence="2">Uncharacterized protein</fullName>
    </submittedName>
</protein>
<feature type="region of interest" description="Disordered" evidence="1">
    <location>
        <begin position="53"/>
        <end position="72"/>
    </location>
</feature>
<accession>A0A5J5EMR0</accession>
<reference evidence="2 3" key="1">
    <citation type="submission" date="2019-09" db="EMBL/GenBank/DDBJ databases">
        <title>Draft genome of the ectomycorrhizal ascomycete Sphaerosporella brunnea.</title>
        <authorList>
            <consortium name="DOE Joint Genome Institute"/>
            <person name="Benucci G.M."/>
            <person name="Marozzi G."/>
            <person name="Antonielli L."/>
            <person name="Sanchez S."/>
            <person name="Marco P."/>
            <person name="Wang X."/>
            <person name="Falini L.B."/>
            <person name="Barry K."/>
            <person name="Haridas S."/>
            <person name="Lipzen A."/>
            <person name="Labutti K."/>
            <person name="Grigoriev I.V."/>
            <person name="Murat C."/>
            <person name="Martin F."/>
            <person name="Albertini E."/>
            <person name="Donnini D."/>
            <person name="Bonito G."/>
        </authorList>
    </citation>
    <scope>NUCLEOTIDE SEQUENCE [LARGE SCALE GENOMIC DNA]</scope>
    <source>
        <strain evidence="2 3">Sb_GMNB300</strain>
    </source>
</reference>
<proteinExistence type="predicted"/>
<feature type="region of interest" description="Disordered" evidence="1">
    <location>
        <begin position="91"/>
        <end position="129"/>
    </location>
</feature>
<dbReference type="AlphaFoldDB" id="A0A5J5EMR0"/>
<organism evidence="2 3">
    <name type="scientific">Sphaerosporella brunnea</name>
    <dbReference type="NCBI Taxonomy" id="1250544"/>
    <lineage>
        <taxon>Eukaryota</taxon>
        <taxon>Fungi</taxon>
        <taxon>Dikarya</taxon>
        <taxon>Ascomycota</taxon>
        <taxon>Pezizomycotina</taxon>
        <taxon>Pezizomycetes</taxon>
        <taxon>Pezizales</taxon>
        <taxon>Pyronemataceae</taxon>
        <taxon>Sphaerosporella</taxon>
    </lineage>
</organism>
<gene>
    <name evidence="2" type="ORF">FN846DRAFT_910764</name>
</gene>